<accession>A0A1E1XH70</accession>
<evidence type="ECO:0000256" key="1">
    <source>
        <dbReference type="SAM" id="MobiDB-lite"/>
    </source>
</evidence>
<dbReference type="EMBL" id="GFAC01000566">
    <property type="protein sequence ID" value="JAT98622.1"/>
    <property type="molecule type" value="mRNA"/>
</dbReference>
<dbReference type="SUPFAM" id="SSF50814">
    <property type="entry name" value="Lipocalins"/>
    <property type="match status" value="1"/>
</dbReference>
<dbReference type="AlphaFoldDB" id="A0A1E1XH70"/>
<organism evidence="2">
    <name type="scientific">Amblyomma aureolatum</name>
    <dbReference type="NCBI Taxonomy" id="187763"/>
    <lineage>
        <taxon>Eukaryota</taxon>
        <taxon>Metazoa</taxon>
        <taxon>Ecdysozoa</taxon>
        <taxon>Arthropoda</taxon>
        <taxon>Chelicerata</taxon>
        <taxon>Arachnida</taxon>
        <taxon>Acari</taxon>
        <taxon>Parasitiformes</taxon>
        <taxon>Ixodida</taxon>
        <taxon>Ixodoidea</taxon>
        <taxon>Ixodidae</taxon>
        <taxon>Amblyomminae</taxon>
        <taxon>Amblyomma</taxon>
    </lineage>
</organism>
<feature type="non-terminal residue" evidence="2">
    <location>
        <position position="1"/>
    </location>
</feature>
<feature type="region of interest" description="Disordered" evidence="1">
    <location>
        <begin position="94"/>
        <end position="114"/>
    </location>
</feature>
<evidence type="ECO:0000313" key="2">
    <source>
        <dbReference type="EMBL" id="JAT98622.1"/>
    </source>
</evidence>
<dbReference type="Gene3D" id="2.40.128.20">
    <property type="match status" value="1"/>
</dbReference>
<proteinExistence type="evidence at transcript level"/>
<dbReference type="InterPro" id="IPR012674">
    <property type="entry name" value="Calycin"/>
</dbReference>
<reference evidence="2" key="1">
    <citation type="journal article" date="2017" name="Front. Cell. Infect. Microbiol.">
        <title>The Distinct Transcriptional Response of the Midgut of Amblyomma sculptum and Amblyomma aureolatum Ticks to Rickettsia rickettsii Correlates to Their Differences in Susceptibility to Infection.</title>
        <authorList>
            <person name="Martins L.A."/>
            <person name="Galletti M.F.B.M."/>
            <person name="Ribeiro J.M."/>
            <person name="Fujita A."/>
            <person name="Costa F.B."/>
            <person name="Labruna M.B."/>
            <person name="Daffre S."/>
            <person name="Fogaca A.C."/>
        </authorList>
    </citation>
    <scope>NUCLEOTIDE SEQUENCE</scope>
</reference>
<protein>
    <submittedName>
        <fullName evidence="2">Uncharacterized protein</fullName>
    </submittedName>
</protein>
<sequence length="202" mass="22779">LLKSPDVLRLYRAPPRGWNPSNSRCMKSVFLENRTDATEVKRTIQFFGSGLHREDFGPVTLQVLFKVHKTKNHKSLLYALEVSDNEPEKFPTVTEANEGVKKPQQATSARPAPRSLKGAGHLYTQGVNILEVLFTSSSCILLGQRNVQGKYSCTLWVPEKALGLVTKCCKFAFFVMCDPRAYEAYAMEKDLCLYYAQMFGSE</sequence>
<name>A0A1E1XH70_9ACAR</name>